<sequence>MDIFLYPEQYGESIICLLLSTMKFCFVLPC</sequence>
<organism evidence="1">
    <name type="scientific">Arundo donax</name>
    <name type="common">Giant reed</name>
    <name type="synonym">Donax arundinaceus</name>
    <dbReference type="NCBI Taxonomy" id="35708"/>
    <lineage>
        <taxon>Eukaryota</taxon>
        <taxon>Viridiplantae</taxon>
        <taxon>Streptophyta</taxon>
        <taxon>Embryophyta</taxon>
        <taxon>Tracheophyta</taxon>
        <taxon>Spermatophyta</taxon>
        <taxon>Magnoliopsida</taxon>
        <taxon>Liliopsida</taxon>
        <taxon>Poales</taxon>
        <taxon>Poaceae</taxon>
        <taxon>PACMAD clade</taxon>
        <taxon>Arundinoideae</taxon>
        <taxon>Arundineae</taxon>
        <taxon>Arundo</taxon>
    </lineage>
</organism>
<accession>A0A0A9HDC8</accession>
<protein>
    <submittedName>
        <fullName evidence="1">Uncharacterized protein</fullName>
    </submittedName>
</protein>
<dbReference type="EMBL" id="GBRH01166983">
    <property type="protein sequence ID" value="JAE30913.1"/>
    <property type="molecule type" value="Transcribed_RNA"/>
</dbReference>
<dbReference type="AlphaFoldDB" id="A0A0A9HDC8"/>
<name>A0A0A9HDC8_ARUDO</name>
<evidence type="ECO:0000313" key="1">
    <source>
        <dbReference type="EMBL" id="JAE30913.1"/>
    </source>
</evidence>
<proteinExistence type="predicted"/>
<reference evidence="1" key="2">
    <citation type="journal article" date="2015" name="Data Brief">
        <title>Shoot transcriptome of the giant reed, Arundo donax.</title>
        <authorList>
            <person name="Barrero R.A."/>
            <person name="Guerrero F.D."/>
            <person name="Moolhuijzen P."/>
            <person name="Goolsby J.A."/>
            <person name="Tidwell J."/>
            <person name="Bellgard S.E."/>
            <person name="Bellgard M.I."/>
        </authorList>
    </citation>
    <scope>NUCLEOTIDE SEQUENCE</scope>
    <source>
        <tissue evidence="1">Shoot tissue taken approximately 20 cm above the soil surface</tissue>
    </source>
</reference>
<reference evidence="1" key="1">
    <citation type="submission" date="2014-09" db="EMBL/GenBank/DDBJ databases">
        <authorList>
            <person name="Magalhaes I.L.F."/>
            <person name="Oliveira U."/>
            <person name="Santos F.R."/>
            <person name="Vidigal T.H.D.A."/>
            <person name="Brescovit A.D."/>
            <person name="Santos A.J."/>
        </authorList>
    </citation>
    <scope>NUCLEOTIDE SEQUENCE</scope>
    <source>
        <tissue evidence="1">Shoot tissue taken approximately 20 cm above the soil surface</tissue>
    </source>
</reference>